<evidence type="ECO:0000256" key="1">
    <source>
        <dbReference type="SAM" id="Coils"/>
    </source>
</evidence>
<name>A0A4P9X8K9_9FUNG</name>
<evidence type="ECO:0000313" key="3">
    <source>
        <dbReference type="EMBL" id="RKP01311.1"/>
    </source>
</evidence>
<gene>
    <name evidence="3" type="ORF">CXG81DRAFT_18892</name>
</gene>
<evidence type="ECO:0000256" key="2">
    <source>
        <dbReference type="SAM" id="MobiDB-lite"/>
    </source>
</evidence>
<dbReference type="Proteomes" id="UP000274922">
    <property type="component" value="Unassembled WGS sequence"/>
</dbReference>
<dbReference type="AlphaFoldDB" id="A0A4P9X8K9"/>
<feature type="region of interest" description="Disordered" evidence="2">
    <location>
        <begin position="863"/>
        <end position="901"/>
    </location>
</feature>
<feature type="region of interest" description="Disordered" evidence="2">
    <location>
        <begin position="918"/>
        <end position="1029"/>
    </location>
</feature>
<sequence length="1095" mass="118149">MSPPYTGAGPLRDSRASHAFRLAKKNAQTDGSTPEERQLLESIEAVHTAFMQAEHRGHAALQNPTPDTLDLAVYALDGGLVADPSAAHRLRAPSAAKSKRPGLIARLFAPRLVAPASPAHRDPNNDNRKCYYTCRQDPVWRSNLVIDHEYVMARQVRTLTQAELGMVAPDRVEDPELMTCRVYREKRLVAMAELVARTQAVLASRSCARQAEAAGQVHALLMAFAHTIATEQPALPWAELVEAYRAYAESIRPYYQEMGQVLIDASSLLTLAHMAFKPLALLGTLVHVMDFKAMPDRAIVDAHDHAVAAIDQLLTLADHMYCVVHGVEDQRPFHVAHDQLASIKSDKTMRLFDGSRGTINDVLRNHILSRADGSGMEAIAHVDLLSPSAMDARGLMPGPAAVLASLRVVPMLLDNEPKRAPPIMDIWELKLYADTLLIRRATEAPRNKLLHESLVLLPIPLCHVHARLEKTSLRLELGATVLVLAPWSRHTKDAARGAETTRFYQALERQQKAVVPALRPAMPVVPILRYGAYGVITPKTEVAIHNVTALQHAAGAPTPAPITPRVTVMTTLGVRFLSETGDVQNGLFQLLSDLSVHTYLPREAAYARDTWTLRHEYTYDAVGNQILSATATFTDGSASRRLEFMQPRDLIELETIIQGLRAYGTALVQDLPSSLLDPANPVSMVPAQITCGAITADGDFEACWDSMQSYLVLQQSMTCNRLLTAALPVFRRAVNDDRGVQLVEETLPEGDHLATLTFATDDAPVVVILAVKPEHRAAWNIMQTSIQAALDRLRTAREAREARDAELEAEAQAQAYAQAQAVAAAQAYAEAEAEAARQNAQAQAQAEAEAAAADAATYAQASLQQQQQQQQQQQHQTGSSEVAQYEADAPREHGPADTEQNHDIEIDDAAEIGAHPTTEAAAAGQHHPGDADADADRRDDGDGDALATSTSSLPAGMARPTAKAAEPVAASRGAPPSPGPPAQASPQASLRTWGTGGWPAGSQSATLPRKGAASLGMAPGMAPNSHRLSVSGMRTSDAALGSAGSQVSMASSQISTTAIGIRQWITSNGQPNYEQIRNDLCRELEPARFGVKPAQ</sequence>
<accession>A0A4P9X8K9</accession>
<keyword evidence="4" id="KW-1185">Reference proteome</keyword>
<proteinExistence type="predicted"/>
<reference evidence="4" key="1">
    <citation type="journal article" date="2018" name="Nat. Microbiol.">
        <title>Leveraging single-cell genomics to expand the fungal tree of life.</title>
        <authorList>
            <person name="Ahrendt S.R."/>
            <person name="Quandt C.A."/>
            <person name="Ciobanu D."/>
            <person name="Clum A."/>
            <person name="Salamov A."/>
            <person name="Andreopoulos B."/>
            <person name="Cheng J.F."/>
            <person name="Woyke T."/>
            <person name="Pelin A."/>
            <person name="Henrissat B."/>
            <person name="Reynolds N.K."/>
            <person name="Benny G.L."/>
            <person name="Smith M.E."/>
            <person name="James T.Y."/>
            <person name="Grigoriev I.V."/>
        </authorList>
    </citation>
    <scope>NUCLEOTIDE SEQUENCE [LARGE SCALE GENOMIC DNA]</scope>
    <source>
        <strain evidence="4">ATCC 52028</strain>
    </source>
</reference>
<dbReference type="EMBL" id="ML014177">
    <property type="protein sequence ID" value="RKP01311.1"/>
    <property type="molecule type" value="Genomic_DNA"/>
</dbReference>
<protein>
    <submittedName>
        <fullName evidence="3">Uncharacterized protein</fullName>
    </submittedName>
</protein>
<feature type="compositionally biased region" description="Basic and acidic residues" evidence="2">
    <location>
        <begin position="888"/>
        <end position="901"/>
    </location>
</feature>
<keyword evidence="1" id="KW-0175">Coiled coil</keyword>
<organism evidence="3 4">
    <name type="scientific">Caulochytrium protostelioides</name>
    <dbReference type="NCBI Taxonomy" id="1555241"/>
    <lineage>
        <taxon>Eukaryota</taxon>
        <taxon>Fungi</taxon>
        <taxon>Fungi incertae sedis</taxon>
        <taxon>Chytridiomycota</taxon>
        <taxon>Chytridiomycota incertae sedis</taxon>
        <taxon>Chytridiomycetes</taxon>
        <taxon>Caulochytriales</taxon>
        <taxon>Caulochytriaceae</taxon>
        <taxon>Caulochytrium</taxon>
    </lineage>
</organism>
<evidence type="ECO:0000313" key="4">
    <source>
        <dbReference type="Proteomes" id="UP000274922"/>
    </source>
</evidence>
<feature type="coiled-coil region" evidence="1">
    <location>
        <begin position="790"/>
        <end position="850"/>
    </location>
</feature>
<feature type="compositionally biased region" description="Low complexity" evidence="2">
    <location>
        <begin position="863"/>
        <end position="876"/>
    </location>
</feature>
<feature type="compositionally biased region" description="Basic and acidic residues" evidence="2">
    <location>
        <begin position="927"/>
        <end position="940"/>
    </location>
</feature>